<evidence type="ECO:0000313" key="3">
    <source>
        <dbReference type="Proteomes" id="UP000280598"/>
    </source>
</evidence>
<protein>
    <submittedName>
        <fullName evidence="2">Uncharacterized protein</fullName>
    </submittedName>
</protein>
<organism evidence="2 3">
    <name type="scientific">Hortaea werneckii</name>
    <name type="common">Black yeast</name>
    <name type="synonym">Cladosporium werneckii</name>
    <dbReference type="NCBI Taxonomy" id="91943"/>
    <lineage>
        <taxon>Eukaryota</taxon>
        <taxon>Fungi</taxon>
        <taxon>Dikarya</taxon>
        <taxon>Ascomycota</taxon>
        <taxon>Pezizomycotina</taxon>
        <taxon>Dothideomycetes</taxon>
        <taxon>Dothideomycetidae</taxon>
        <taxon>Mycosphaerellales</taxon>
        <taxon>Teratosphaeriaceae</taxon>
        <taxon>Hortaea</taxon>
    </lineage>
</organism>
<dbReference type="VEuPathDB" id="FungiDB:BTJ68_13637"/>
<feature type="compositionally biased region" description="Basic residues" evidence="1">
    <location>
        <begin position="163"/>
        <end position="175"/>
    </location>
</feature>
<dbReference type="EMBL" id="QWIS01000017">
    <property type="protein sequence ID" value="RMZ15730.1"/>
    <property type="molecule type" value="Genomic_DNA"/>
</dbReference>
<name>A0A3M7HQS5_HORWE</name>
<comment type="caution">
    <text evidence="2">The sequence shown here is derived from an EMBL/GenBank/DDBJ whole genome shotgun (WGS) entry which is preliminary data.</text>
</comment>
<dbReference type="AlphaFoldDB" id="A0A3M7HQS5"/>
<sequence length="733" mass="80267">MANKENQAPFTPCRGVTHADEESNLPGSASIALGLRPWQVSTLTPIPFRALSPGNKPALHRQRDHSACGQTETPLRVRKTRENLRQDVLCPDIPPPCLFTAPASPNCAIALPTSHCHSQHRPSLEAQTLTHTGASNITLPTQIADDYPTISPLVDPPSPAPRIQRHRSVSRRMLSKVKQGIASRTKATGAVRPNEPETTIFRRLSNTRKKSSEVERREDTFDTYSSGIDVSGETTPPLVVDTEQQPSQRSFTDSTVSTNEILGNETLAPYYDGCPGVFPSCLSSPPSSANRSPSTELTPRPPIKAPSRLIDQETHLTRLSIPHVLLNVTADRMAVDAGSTETIWVAIEATVLSRALDVSTDGAINFKHFSTQSDDTSLGSVTSLRLCFKPAPDCQILDIVGQKTAKDLKVNQTCSLFVSVSVPKLNLIAVNDPEPDNSSLFEELESIVGTLDTDLLHVEARYRHSLLPHDNVVNVRHTSKLRRPKSESRWSLPTALNDLSISDEVHTKIAIHLADHYSPRRAIGLINRCLGVEVTASEAVRQVRETLLRDLGGEGLVDEEPKPSVIVTDIDTLASGLGAAPTVDDSATTAHAPSKSACVFTAGNNDGSASTDPHLRTNRRSISASALTIHPPPSTRPHVDQSFSSTNKYSLSITQQDDARKLWRHIRQSSLSTKQAAELESLPVHQIEAKDEKLRELRKQALANKRSVGAETLKDWKWTEKMEEMKKAEMPWL</sequence>
<dbReference type="Proteomes" id="UP000280598">
    <property type="component" value="Unassembled WGS sequence"/>
</dbReference>
<feature type="region of interest" description="Disordered" evidence="1">
    <location>
        <begin position="1"/>
        <end position="22"/>
    </location>
</feature>
<feature type="region of interest" description="Disordered" evidence="1">
    <location>
        <begin position="283"/>
        <end position="305"/>
    </location>
</feature>
<evidence type="ECO:0000256" key="1">
    <source>
        <dbReference type="SAM" id="MobiDB-lite"/>
    </source>
</evidence>
<gene>
    <name evidence="2" type="ORF">D0860_01477</name>
</gene>
<accession>A0A3M7HQS5</accession>
<proteinExistence type="predicted"/>
<feature type="region of interest" description="Disordered" evidence="1">
    <location>
        <begin position="151"/>
        <end position="196"/>
    </location>
</feature>
<reference evidence="2 3" key="1">
    <citation type="journal article" date="2018" name="BMC Genomics">
        <title>Genomic evidence for intraspecific hybridization in a clonal and extremely halotolerant yeast.</title>
        <authorList>
            <person name="Gostincar C."/>
            <person name="Stajich J.E."/>
            <person name="Zupancic J."/>
            <person name="Zalar P."/>
            <person name="Gunde-Cimerman N."/>
        </authorList>
    </citation>
    <scope>NUCLEOTIDE SEQUENCE [LARGE SCALE GENOMIC DNA]</scope>
    <source>
        <strain evidence="2 3">EXF-562</strain>
    </source>
</reference>
<feature type="compositionally biased region" description="Low complexity" evidence="1">
    <location>
        <begin position="283"/>
        <end position="294"/>
    </location>
</feature>
<evidence type="ECO:0000313" key="2">
    <source>
        <dbReference type="EMBL" id="RMZ15730.1"/>
    </source>
</evidence>
<feature type="region of interest" description="Disordered" evidence="1">
    <location>
        <begin position="53"/>
        <end position="72"/>
    </location>
</feature>